<protein>
    <submittedName>
        <fullName evidence="1">Uncharacterized protein</fullName>
    </submittedName>
</protein>
<gene>
    <name evidence="1" type="ORF">QE440_003291</name>
</gene>
<dbReference type="AlphaFoldDB" id="A0AAJ2BM74"/>
<reference evidence="1" key="1">
    <citation type="submission" date="2023-08" db="EMBL/GenBank/DDBJ databases">
        <title>Functional and genomic diversity of the sorghum phyllosphere microbiome.</title>
        <authorList>
            <person name="Shade A."/>
        </authorList>
    </citation>
    <scope>NUCLEOTIDE SEQUENCE</scope>
    <source>
        <strain evidence="1">SORGH_AS_0201</strain>
    </source>
</reference>
<dbReference type="RefSeq" id="WP_309760283.1">
    <property type="nucleotide sequence ID" value="NZ_JAVJAF010000001.1"/>
</dbReference>
<evidence type="ECO:0000313" key="1">
    <source>
        <dbReference type="EMBL" id="MDR6235550.1"/>
    </source>
</evidence>
<dbReference type="Proteomes" id="UP001268036">
    <property type="component" value="Unassembled WGS sequence"/>
</dbReference>
<evidence type="ECO:0000313" key="2">
    <source>
        <dbReference type="Proteomes" id="UP001268036"/>
    </source>
</evidence>
<sequence length="267" mass="29161">MIPSRRLALLLTGLALVSLLLGLIASPIWQALPAAGGALLLALAVLDRLGSRWRWPGLWQHPPRPSVTPRAPLRSATLHLLLDCQAPAGRIPWQQDRDQALGFLRSLAAGGNAVRLYGFAPELRLLAASVPGQPLLLPKLNFGAHGELKLALARLCLQASPGSVIVVMAPTTEEMLDGLARLDRVRRGLDLWLVDTSLRIIEEPAQISGWPSAQGYAEAWRARLRSDRLAARLERLGIRWLPASDTTDLQTRLRQLWAEQSAGQIAD</sequence>
<organism evidence="1 2">
    <name type="scientific">Pseudomonas oryzihabitans</name>
    <dbReference type="NCBI Taxonomy" id="47885"/>
    <lineage>
        <taxon>Bacteria</taxon>
        <taxon>Pseudomonadati</taxon>
        <taxon>Pseudomonadota</taxon>
        <taxon>Gammaproteobacteria</taxon>
        <taxon>Pseudomonadales</taxon>
        <taxon>Pseudomonadaceae</taxon>
        <taxon>Pseudomonas</taxon>
    </lineage>
</organism>
<name>A0AAJ2BM74_9PSED</name>
<comment type="caution">
    <text evidence="1">The sequence shown here is derived from an EMBL/GenBank/DDBJ whole genome shotgun (WGS) entry which is preliminary data.</text>
</comment>
<dbReference type="EMBL" id="JAVJAF010000001">
    <property type="protein sequence ID" value="MDR6235550.1"/>
    <property type="molecule type" value="Genomic_DNA"/>
</dbReference>
<proteinExistence type="predicted"/>
<accession>A0AAJ2BM74</accession>